<gene>
    <name evidence="1" type="ORF">BcabD6B2_29390</name>
</gene>
<dbReference type="EMBL" id="BPLF01000002">
    <property type="protein sequence ID" value="GIX63504.1"/>
    <property type="molecule type" value="Genomic_DNA"/>
</dbReference>
<evidence type="ECO:0000313" key="2">
    <source>
        <dbReference type="Proteomes" id="UP001497744"/>
    </source>
</evidence>
<sequence length="281" mass="31487">MGQPKSSLTDPPTDLKEAVDWIMWFGGHGNTNLGYGKHSELANAVDKLVSWSDLKLQLGIQVYISGLIKGLSDRVRDFLGYYSNTQFNNNGIAQHGYQSVYRDLQWSDGGDNLKECAKVFLAVASMVFYGLSFSYLKCQMTHVGGWGTEMLNVVNNSGLGRFMKDMGFDPSRELRDVKGSKVVTILDSEGVHNFEELKTAYGSSISIYSNFIESLVQQQQSNALDYPLTNCHKIATHYFQTQFKNGEPLDTTLTAIKQAFQKFNESCKITIVICMTKLTKF</sequence>
<dbReference type="Proteomes" id="UP001497744">
    <property type="component" value="Unassembled WGS sequence"/>
</dbReference>
<dbReference type="AlphaFoldDB" id="A0AAV4LTZ6"/>
<accession>A0AAV4LTZ6</accession>
<dbReference type="GeneID" id="94194985"/>
<comment type="caution">
    <text evidence="1">The sequence shown here is derived from an EMBL/GenBank/DDBJ whole genome shotgun (WGS) entry which is preliminary data.</text>
</comment>
<protein>
    <submittedName>
        <fullName evidence="1">Variant erythrocyte surface antigen-1 family protein</fullName>
    </submittedName>
</protein>
<evidence type="ECO:0000313" key="1">
    <source>
        <dbReference type="EMBL" id="GIX63504.1"/>
    </source>
</evidence>
<organism evidence="1 2">
    <name type="scientific">Babesia caballi</name>
    <dbReference type="NCBI Taxonomy" id="5871"/>
    <lineage>
        <taxon>Eukaryota</taxon>
        <taxon>Sar</taxon>
        <taxon>Alveolata</taxon>
        <taxon>Apicomplexa</taxon>
        <taxon>Aconoidasida</taxon>
        <taxon>Piroplasmida</taxon>
        <taxon>Babesiidae</taxon>
        <taxon>Babesia</taxon>
    </lineage>
</organism>
<reference evidence="1 2" key="1">
    <citation type="submission" date="2021-06" db="EMBL/GenBank/DDBJ databases">
        <title>Genome sequence of Babesia caballi.</title>
        <authorList>
            <person name="Yamagishi J."/>
            <person name="Kidaka T."/>
            <person name="Ochi A."/>
        </authorList>
    </citation>
    <scope>NUCLEOTIDE SEQUENCE [LARGE SCALE GENOMIC DNA]</scope>
    <source>
        <strain evidence="1">USDA-D6B2</strain>
    </source>
</reference>
<name>A0AAV4LTZ6_BABCB</name>
<keyword evidence="2" id="KW-1185">Reference proteome</keyword>
<proteinExistence type="predicted"/>
<dbReference type="RefSeq" id="XP_067715573.1">
    <property type="nucleotide sequence ID" value="XM_067859472.1"/>
</dbReference>